<evidence type="ECO:0000313" key="2">
    <source>
        <dbReference type="EMBL" id="BAJ33910.1"/>
    </source>
</evidence>
<feature type="region of interest" description="Disordered" evidence="1">
    <location>
        <begin position="252"/>
        <end position="272"/>
    </location>
</feature>
<dbReference type="EMBL" id="AK352824">
    <property type="protein sequence ID" value="BAJ33910.1"/>
    <property type="molecule type" value="mRNA"/>
</dbReference>
<evidence type="ECO:0000256" key="1">
    <source>
        <dbReference type="SAM" id="MobiDB-lite"/>
    </source>
</evidence>
<name>E4MWC7_EUTHA</name>
<dbReference type="PANTHER" id="PTHR35095">
    <property type="entry name" value="OS05G0143300 PROTEIN"/>
    <property type="match status" value="1"/>
</dbReference>
<protein>
    <submittedName>
        <fullName evidence="2">mRNA, clone: RTFL01-07-P23</fullName>
    </submittedName>
</protein>
<organism evidence="2">
    <name type="scientific">Eutrema halophilum</name>
    <name type="common">Salt cress</name>
    <name type="synonym">Sisymbrium halophilum</name>
    <dbReference type="NCBI Taxonomy" id="98038"/>
    <lineage>
        <taxon>Eukaryota</taxon>
        <taxon>Viridiplantae</taxon>
        <taxon>Streptophyta</taxon>
        <taxon>Embryophyta</taxon>
        <taxon>Tracheophyta</taxon>
        <taxon>Spermatophyta</taxon>
        <taxon>Magnoliopsida</taxon>
        <taxon>eudicotyledons</taxon>
        <taxon>Gunneridae</taxon>
        <taxon>Pentapetalae</taxon>
        <taxon>rosids</taxon>
        <taxon>malvids</taxon>
        <taxon>Brassicales</taxon>
        <taxon>Brassicaceae</taxon>
        <taxon>Eutremeae</taxon>
        <taxon>Eutrema</taxon>
    </lineage>
</organism>
<feature type="compositionally biased region" description="Basic residues" evidence="1">
    <location>
        <begin position="257"/>
        <end position="270"/>
    </location>
</feature>
<reference evidence="2" key="2">
    <citation type="journal article" date="2010" name="BMC Plant Biol.">
        <title>Comparative genomic analysis of 1047 completely sequenced cDNAs from an Arabidopsis-related model halophyte, Thellungiella halophila.</title>
        <authorList>
            <person name="Taji T."/>
            <person name="Komatsu K."/>
            <person name="Katori T."/>
            <person name="Kawasaki Y."/>
            <person name="Sakata Y."/>
            <person name="Tanaka S."/>
            <person name="Kobayashi M."/>
            <person name="Toyoda A."/>
            <person name="Seki M."/>
            <person name="Shinozaki K."/>
        </authorList>
    </citation>
    <scope>NUCLEOTIDE SEQUENCE</scope>
</reference>
<dbReference type="AlphaFoldDB" id="E4MWC7"/>
<proteinExistence type="evidence at transcript level"/>
<accession>E4MWC7</accession>
<reference evidence="2" key="1">
    <citation type="journal article" date="2008" name="BMC Plant Biol.">
        <title>Large-scale collection and annotation of full-length enriched cDNAs from a model halophyte, Thellungiella halophila.</title>
        <authorList>
            <person name="Taji T."/>
            <person name="Sakurai T."/>
            <person name="Mochida K."/>
            <person name="Ishiwata A."/>
            <person name="Kurotani A."/>
            <person name="Totoki Y."/>
            <person name="Toyoda A."/>
            <person name="Sakaki Y."/>
            <person name="Seki M."/>
            <person name="Ono H."/>
            <person name="Sakata Y."/>
            <person name="Tanaka S."/>
            <person name="Shinozaki K."/>
        </authorList>
    </citation>
    <scope>NUCLEOTIDE SEQUENCE</scope>
</reference>
<dbReference type="PANTHER" id="PTHR35095:SF1">
    <property type="entry name" value="OS05G0143300 PROTEIN"/>
    <property type="match status" value="1"/>
</dbReference>
<sequence length="421" mass="47299">MIKLCFMTSHGYQIPGLGLPQELSNTEIIKNSRSYLVNPATRQEIIPASSFNLNPQNLEPWKPVGSFSKPNQFVEIDSAMMKPLLMDVHEKAPESLVLSFGIAEKYARQEKVMEFLLSRSEEFKERGFDMSLLSELMELEAMKSSSQLLPYGASSVLYLNQELGKPVLDLVRDMVDNPEFSVQSNGHVLFSSSSNHELNDILSIASEFNLSRNSTIRRQLSPLVPQFQWFETEVLEPAELKAVTVLAPLKSPEKTRLKPSPRKQNTKRKAKESDLYKRNHLHAYESLLSLMIGNDPQHKQATILSLQRSCGELSELLTQFSISAAGTGIAVLFSVVCSLASRRVPFCANKFFDTGLGLSLVILSWAVNRLREVIVQVNKKANKPCSNLKNQEIINNVERSIKEVYFRAATVIAVFALRFAC</sequence>